<dbReference type="CDD" id="cd07560">
    <property type="entry name" value="Peptidase_S41_CPP"/>
    <property type="match status" value="1"/>
</dbReference>
<keyword evidence="2 5" id="KW-0645">Protease</keyword>
<dbReference type="InterPro" id="IPR054621">
    <property type="entry name" value="Cterm_S41_CtpA"/>
</dbReference>
<evidence type="ECO:0000313" key="7">
    <source>
        <dbReference type="EMBL" id="MDG2989729.1"/>
    </source>
</evidence>
<reference evidence="7" key="1">
    <citation type="journal article" date="2022" name="Genome Biol. Evol.">
        <title>A New Gene Family Diagnostic for Intracellular Biomineralization of Amorphous Ca Carbonates by Cyanobacteria.</title>
        <authorList>
            <person name="Benzerara K."/>
            <person name="Duprat E."/>
            <person name="Bitard-Feildel T."/>
            <person name="Caumes G."/>
            <person name="Cassier-Chauvat C."/>
            <person name="Chauvat F."/>
            <person name="Dezi M."/>
            <person name="Diop S.I."/>
            <person name="Gaschignard G."/>
            <person name="Gorgen S."/>
            <person name="Gugger M."/>
            <person name="Lopez-Garcia P."/>
            <person name="Millet M."/>
            <person name="Skouri-Panet F."/>
            <person name="Moreira D."/>
            <person name="Callebaut I."/>
        </authorList>
    </citation>
    <scope>NUCLEOTIDE SEQUENCE</scope>
    <source>
        <strain evidence="7">G9</strain>
    </source>
</reference>
<evidence type="ECO:0000256" key="4">
    <source>
        <dbReference type="ARBA" id="ARBA00022825"/>
    </source>
</evidence>
<evidence type="ECO:0000256" key="3">
    <source>
        <dbReference type="ARBA" id="ARBA00022801"/>
    </source>
</evidence>
<gene>
    <name evidence="7" type="ORF">L3556_02085</name>
</gene>
<dbReference type="PROSITE" id="PS50106">
    <property type="entry name" value="PDZ"/>
    <property type="match status" value="1"/>
</dbReference>
<dbReference type="Gene3D" id="3.30.750.44">
    <property type="match status" value="1"/>
</dbReference>
<reference evidence="7" key="2">
    <citation type="submission" date="2022-01" db="EMBL/GenBank/DDBJ databases">
        <authorList>
            <person name="Zivanovic Y."/>
            <person name="Moreira D."/>
            <person name="Lopez-Garcia P."/>
        </authorList>
    </citation>
    <scope>NUCLEOTIDE SEQUENCE</scope>
    <source>
        <strain evidence="7">G9</strain>
    </source>
</reference>
<dbReference type="InterPro" id="IPR036034">
    <property type="entry name" value="PDZ_sf"/>
</dbReference>
<dbReference type="InterPro" id="IPR028204">
    <property type="entry name" value="Tricorn_C1"/>
</dbReference>
<dbReference type="PANTHER" id="PTHR32060">
    <property type="entry name" value="TAIL-SPECIFIC PROTEASE"/>
    <property type="match status" value="1"/>
</dbReference>
<dbReference type="Gene3D" id="3.90.226.10">
    <property type="entry name" value="2-enoyl-CoA Hydratase, Chain A, domain 1"/>
    <property type="match status" value="1"/>
</dbReference>
<sequence>MVNRLGDRWRRMGAFLALICTLMATGLIWSSPALALTAEQKLFNEAWRIVSQAYVDESFNGQDWWSVRQKALSQPLPDRPSTYTAIQKMLASLDDPFTRFLPPSQYRSLQTSTSGELTGVGLQISIDPATGILQIIAPIEGSPAAAAGLQPGDLILAIDQVPTQSLSLDEAAEKMRGPAGTVVTLNVARGSGDAAAQNLELTRSRIEINPVVAELRPQEDGHRLGYIRLTQFNGVATEEMAQALQKLERQGADRYVLDLRNNPGGLLQAGVDIAELWMEPGVVVYTVDRKGLLGSFNTTHQPLTKDPLVVLVNQGTASASEILAGALQDTGRAQLVGDRTFGKGSIQSLFDLSDGAGLAVTIAHYETPAHHNINKVGIEPDRTVSLRTPLGINEIASNADSQYQAAIGVLTDLEMVATGV</sequence>
<dbReference type="InterPro" id="IPR001478">
    <property type="entry name" value="PDZ"/>
</dbReference>
<evidence type="ECO:0000313" key="8">
    <source>
        <dbReference type="Proteomes" id="UP001154265"/>
    </source>
</evidence>
<comment type="caution">
    <text evidence="7">The sequence shown here is derived from an EMBL/GenBank/DDBJ whole genome shotgun (WGS) entry which is preliminary data.</text>
</comment>
<dbReference type="CDD" id="cd06782">
    <property type="entry name" value="cpPDZ_CPP-like"/>
    <property type="match status" value="1"/>
</dbReference>
<accession>A0ABT6EV75</accession>
<dbReference type="PANTHER" id="PTHR32060:SF30">
    <property type="entry name" value="CARBOXY-TERMINAL PROCESSING PROTEASE CTPA"/>
    <property type="match status" value="1"/>
</dbReference>
<dbReference type="NCBIfam" id="TIGR00225">
    <property type="entry name" value="prc"/>
    <property type="match status" value="1"/>
</dbReference>
<keyword evidence="8" id="KW-1185">Reference proteome</keyword>
<evidence type="ECO:0000256" key="5">
    <source>
        <dbReference type="RuleBase" id="RU004404"/>
    </source>
</evidence>
<organism evidence="7 8">
    <name type="scientific">Candidatus Synechococcus calcipolaris G9</name>
    <dbReference type="NCBI Taxonomy" id="1497997"/>
    <lineage>
        <taxon>Bacteria</taxon>
        <taxon>Bacillati</taxon>
        <taxon>Cyanobacteriota</taxon>
        <taxon>Cyanophyceae</taxon>
        <taxon>Synechococcales</taxon>
        <taxon>Synechococcaceae</taxon>
        <taxon>Synechococcus</taxon>
    </lineage>
</organism>
<dbReference type="Pfam" id="PF03572">
    <property type="entry name" value="Peptidase_S41"/>
    <property type="match status" value="1"/>
</dbReference>
<keyword evidence="4 5" id="KW-0720">Serine protease</keyword>
<dbReference type="SUPFAM" id="SSF52096">
    <property type="entry name" value="ClpP/crotonase"/>
    <property type="match status" value="1"/>
</dbReference>
<evidence type="ECO:0000256" key="1">
    <source>
        <dbReference type="ARBA" id="ARBA00009179"/>
    </source>
</evidence>
<dbReference type="SMART" id="SM00228">
    <property type="entry name" value="PDZ"/>
    <property type="match status" value="1"/>
</dbReference>
<dbReference type="InterPro" id="IPR004447">
    <property type="entry name" value="Peptidase_S41A"/>
</dbReference>
<dbReference type="SMART" id="SM00245">
    <property type="entry name" value="TSPc"/>
    <property type="match status" value="1"/>
</dbReference>
<dbReference type="EMBL" id="JAKKUT010000001">
    <property type="protein sequence ID" value="MDG2989729.1"/>
    <property type="molecule type" value="Genomic_DNA"/>
</dbReference>
<dbReference type="Proteomes" id="UP001154265">
    <property type="component" value="Unassembled WGS sequence"/>
</dbReference>
<dbReference type="Pfam" id="PF14684">
    <property type="entry name" value="Tricorn_C1"/>
    <property type="match status" value="1"/>
</dbReference>
<evidence type="ECO:0000259" key="6">
    <source>
        <dbReference type="PROSITE" id="PS50106"/>
    </source>
</evidence>
<keyword evidence="3 5" id="KW-0378">Hydrolase</keyword>
<dbReference type="RefSeq" id="WP_277865644.1">
    <property type="nucleotide sequence ID" value="NZ_JAKKUT010000001.1"/>
</dbReference>
<dbReference type="InterPro" id="IPR029045">
    <property type="entry name" value="ClpP/crotonase-like_dom_sf"/>
</dbReference>
<dbReference type="NCBIfam" id="NF045588">
    <property type="entry name" value="Cterm_S41_CtpA"/>
    <property type="match status" value="1"/>
</dbReference>
<comment type="similarity">
    <text evidence="1 5">Belongs to the peptidase S41A family.</text>
</comment>
<dbReference type="InterPro" id="IPR005151">
    <property type="entry name" value="Tail-specific_protease"/>
</dbReference>
<proteinExistence type="inferred from homology"/>
<name>A0ABT6EV75_9SYNE</name>
<dbReference type="Pfam" id="PF17820">
    <property type="entry name" value="PDZ_6"/>
    <property type="match status" value="1"/>
</dbReference>
<feature type="domain" description="PDZ" evidence="6">
    <location>
        <begin position="106"/>
        <end position="182"/>
    </location>
</feature>
<evidence type="ECO:0000256" key="2">
    <source>
        <dbReference type="ARBA" id="ARBA00022670"/>
    </source>
</evidence>
<dbReference type="Gene3D" id="2.30.42.10">
    <property type="match status" value="1"/>
</dbReference>
<protein>
    <submittedName>
        <fullName evidence="7">S41 family peptidase</fullName>
    </submittedName>
</protein>
<dbReference type="InterPro" id="IPR041489">
    <property type="entry name" value="PDZ_6"/>
</dbReference>
<dbReference type="SUPFAM" id="SSF50156">
    <property type="entry name" value="PDZ domain-like"/>
    <property type="match status" value="1"/>
</dbReference>